<keyword evidence="1" id="KW-0479">Metal-binding</keyword>
<proteinExistence type="predicted"/>
<dbReference type="AlphaFoldDB" id="A0A9D4ZXM3"/>
<organism evidence="4 5">
    <name type="scientific">Pisum sativum</name>
    <name type="common">Garden pea</name>
    <name type="synonym">Lathyrus oleraceus</name>
    <dbReference type="NCBI Taxonomy" id="3888"/>
    <lineage>
        <taxon>Eukaryota</taxon>
        <taxon>Viridiplantae</taxon>
        <taxon>Streptophyta</taxon>
        <taxon>Embryophyta</taxon>
        <taxon>Tracheophyta</taxon>
        <taxon>Spermatophyta</taxon>
        <taxon>Magnoliopsida</taxon>
        <taxon>eudicotyledons</taxon>
        <taxon>Gunneridae</taxon>
        <taxon>Pentapetalae</taxon>
        <taxon>rosids</taxon>
        <taxon>fabids</taxon>
        <taxon>Fabales</taxon>
        <taxon>Fabaceae</taxon>
        <taxon>Papilionoideae</taxon>
        <taxon>50 kb inversion clade</taxon>
        <taxon>NPAAA clade</taxon>
        <taxon>Hologalegina</taxon>
        <taxon>IRL clade</taxon>
        <taxon>Fabeae</taxon>
        <taxon>Lathyrus</taxon>
    </lineage>
</organism>
<comment type="caution">
    <text evidence="4">The sequence shown here is derived from an EMBL/GenBank/DDBJ whole genome shotgun (WGS) entry which is preliminary data.</text>
</comment>
<evidence type="ECO:0000256" key="1">
    <source>
        <dbReference type="PROSITE-ProRule" id="PRU00047"/>
    </source>
</evidence>
<sequence length="234" mass="26610">MIINYASDELGSSDPDASDGKKEPKYSRFKMHDLDKNCKFKVGLEFVSLEEFKEAIIEWSILNGRQIKVLNNSYGTSKWVAKTVAARMASSDGVKIRDIIFEIMSNLYVGITMSRAWKAKQIAKNLIEDMWPEVDMEEMLPPSYKRGHGRPKKLRRREPDKDPNKIITQTTYCCSRCGIHGHNARSCTSQVVDPEAQKRKRKPKKTTTGQGPTQTATQEQTQPIEVETATQEQP</sequence>
<keyword evidence="5" id="KW-1185">Reference proteome</keyword>
<dbReference type="PROSITE" id="PS50158">
    <property type="entry name" value="ZF_CCHC"/>
    <property type="match status" value="1"/>
</dbReference>
<evidence type="ECO:0000313" key="4">
    <source>
        <dbReference type="EMBL" id="KAI5388356.1"/>
    </source>
</evidence>
<protein>
    <recommendedName>
        <fullName evidence="3">CCHC-type domain-containing protein</fullName>
    </recommendedName>
</protein>
<evidence type="ECO:0000256" key="2">
    <source>
        <dbReference type="SAM" id="MobiDB-lite"/>
    </source>
</evidence>
<dbReference type="EMBL" id="JAMSHJ010000007">
    <property type="protein sequence ID" value="KAI5388356.1"/>
    <property type="molecule type" value="Genomic_DNA"/>
</dbReference>
<feature type="region of interest" description="Disordered" evidence="2">
    <location>
        <begin position="1"/>
        <end position="24"/>
    </location>
</feature>
<dbReference type="Proteomes" id="UP001058974">
    <property type="component" value="Chromosome 7"/>
</dbReference>
<dbReference type="InterPro" id="IPR001878">
    <property type="entry name" value="Znf_CCHC"/>
</dbReference>
<dbReference type="Gramene" id="Psat07G0415600-T1">
    <property type="protein sequence ID" value="KAI5388356.1"/>
    <property type="gene ID" value="KIW84_074156"/>
</dbReference>
<feature type="compositionally biased region" description="Basic residues" evidence="2">
    <location>
        <begin position="145"/>
        <end position="156"/>
    </location>
</feature>
<keyword evidence="1" id="KW-0862">Zinc</keyword>
<feature type="compositionally biased region" description="Low complexity" evidence="2">
    <location>
        <begin position="206"/>
        <end position="223"/>
    </location>
</feature>
<evidence type="ECO:0000313" key="5">
    <source>
        <dbReference type="Proteomes" id="UP001058974"/>
    </source>
</evidence>
<feature type="domain" description="CCHC-type" evidence="3">
    <location>
        <begin position="174"/>
        <end position="189"/>
    </location>
</feature>
<reference evidence="4 5" key="1">
    <citation type="journal article" date="2022" name="Nat. Genet.">
        <title>Improved pea reference genome and pan-genome highlight genomic features and evolutionary characteristics.</title>
        <authorList>
            <person name="Yang T."/>
            <person name="Liu R."/>
            <person name="Luo Y."/>
            <person name="Hu S."/>
            <person name="Wang D."/>
            <person name="Wang C."/>
            <person name="Pandey M.K."/>
            <person name="Ge S."/>
            <person name="Xu Q."/>
            <person name="Li N."/>
            <person name="Li G."/>
            <person name="Huang Y."/>
            <person name="Saxena R.K."/>
            <person name="Ji Y."/>
            <person name="Li M."/>
            <person name="Yan X."/>
            <person name="He Y."/>
            <person name="Liu Y."/>
            <person name="Wang X."/>
            <person name="Xiang C."/>
            <person name="Varshney R.K."/>
            <person name="Ding H."/>
            <person name="Gao S."/>
            <person name="Zong X."/>
        </authorList>
    </citation>
    <scope>NUCLEOTIDE SEQUENCE [LARGE SCALE GENOMIC DNA]</scope>
    <source>
        <strain evidence="4 5">cv. Zhongwan 6</strain>
    </source>
</reference>
<accession>A0A9D4ZXM3</accession>
<name>A0A9D4ZXM3_PEA</name>
<gene>
    <name evidence="4" type="ORF">KIW84_074156</name>
</gene>
<feature type="region of interest" description="Disordered" evidence="2">
    <location>
        <begin position="140"/>
        <end position="164"/>
    </location>
</feature>
<keyword evidence="1" id="KW-0863">Zinc-finger</keyword>
<evidence type="ECO:0000259" key="3">
    <source>
        <dbReference type="PROSITE" id="PS50158"/>
    </source>
</evidence>
<feature type="region of interest" description="Disordered" evidence="2">
    <location>
        <begin position="186"/>
        <end position="234"/>
    </location>
</feature>
<dbReference type="GO" id="GO:0003676">
    <property type="term" value="F:nucleic acid binding"/>
    <property type="evidence" value="ECO:0007669"/>
    <property type="project" value="InterPro"/>
</dbReference>
<dbReference type="GO" id="GO:0008270">
    <property type="term" value="F:zinc ion binding"/>
    <property type="evidence" value="ECO:0007669"/>
    <property type="project" value="UniProtKB-KW"/>
</dbReference>